<dbReference type="GO" id="GO:0003723">
    <property type="term" value="F:RNA binding"/>
    <property type="evidence" value="ECO:0007669"/>
    <property type="project" value="InterPro"/>
</dbReference>
<evidence type="ECO:0000256" key="2">
    <source>
        <dbReference type="SAM" id="MobiDB-lite"/>
    </source>
</evidence>
<dbReference type="InterPro" id="IPR006145">
    <property type="entry name" value="PsdUridine_synth_RsuA/RluA"/>
</dbReference>
<dbReference type="PANTHER" id="PTHR21600:SF87">
    <property type="entry name" value="RNA PSEUDOURIDYLATE SYNTHASE DOMAIN-CONTAINING PROTEIN 1"/>
    <property type="match status" value="1"/>
</dbReference>
<dbReference type="GO" id="GO:0000455">
    <property type="term" value="P:enzyme-directed rRNA pseudouridine synthesis"/>
    <property type="evidence" value="ECO:0007669"/>
    <property type="project" value="TreeGrafter"/>
</dbReference>
<sequence length="458" mass="51963">MLRLIRSVIGAPYSVLLYSCWSLSSTCSARVHAWQVRVTRTERHHTLFSTVRHQDPPLVLNPETHRFIKPNGPKWRKIMHQVGGYIVHQNALTPIARKALCRWETEQEDQQEQRKNLQCEEENQDERDVADQPHDSSWYLLEASEASPSENKFAIDNGESWPFLDQLLFVHKPSELLTLPGIGPHKQTCLASLVNDWLEIEKAAINSQGFDIWQVAQASALFNTPPSKKQQRKQRKDIGTHEFVPRPCHRLDYDTSGVLVFGLTRDALRLTNTLFQEESLATTKLLQKTYVALVAGHVANDTGVIDYPIGKIYNAEKDFNEFVCLDDASPYRPSDFVDKSLRKATTKWTVLQRFSLPVEVDSNTGGDFVRYTRIQLQPQTGRGHQLRLHMASIGHYILGDRLHAPTSIATATPRLCLHAETLEMGVRMTEPSGSKGGIDSKEPKHYATKIKVESIPPF</sequence>
<organism evidence="4">
    <name type="scientific">Entomoneis paludosa</name>
    <dbReference type="NCBI Taxonomy" id="265537"/>
    <lineage>
        <taxon>Eukaryota</taxon>
        <taxon>Sar</taxon>
        <taxon>Stramenopiles</taxon>
        <taxon>Ochrophyta</taxon>
        <taxon>Bacillariophyta</taxon>
        <taxon>Bacillariophyceae</taxon>
        <taxon>Bacillariophycidae</taxon>
        <taxon>Entomoneidaceae</taxon>
        <taxon>Entomoneis</taxon>
    </lineage>
</organism>
<feature type="region of interest" description="Disordered" evidence="2">
    <location>
        <begin position="428"/>
        <end position="458"/>
    </location>
</feature>
<dbReference type="InterPro" id="IPR020103">
    <property type="entry name" value="PsdUridine_synth_cat_dom_sf"/>
</dbReference>
<dbReference type="Gene3D" id="3.30.2350.10">
    <property type="entry name" value="Pseudouridine synthase"/>
    <property type="match status" value="1"/>
</dbReference>
<dbReference type="AlphaFoldDB" id="A0A7S3DNJ5"/>
<proteinExistence type="inferred from homology"/>
<dbReference type="InterPro" id="IPR006224">
    <property type="entry name" value="PsdUridine_synth_RluA-like_CS"/>
</dbReference>
<comment type="similarity">
    <text evidence="1">Belongs to the pseudouridine synthase RluA family.</text>
</comment>
<dbReference type="PANTHER" id="PTHR21600">
    <property type="entry name" value="MITOCHONDRIAL RNA PSEUDOURIDINE SYNTHASE"/>
    <property type="match status" value="1"/>
</dbReference>
<dbReference type="EMBL" id="HBHT01015154">
    <property type="protein sequence ID" value="CAD9961481.1"/>
    <property type="molecule type" value="Transcribed_RNA"/>
</dbReference>
<dbReference type="SUPFAM" id="SSF55120">
    <property type="entry name" value="Pseudouridine synthase"/>
    <property type="match status" value="1"/>
</dbReference>
<reference evidence="4" key="1">
    <citation type="submission" date="2021-01" db="EMBL/GenBank/DDBJ databases">
        <authorList>
            <person name="Corre E."/>
            <person name="Pelletier E."/>
            <person name="Niang G."/>
            <person name="Scheremetjew M."/>
            <person name="Finn R."/>
            <person name="Kale V."/>
            <person name="Holt S."/>
            <person name="Cochrane G."/>
            <person name="Meng A."/>
            <person name="Brown T."/>
            <person name="Cohen L."/>
        </authorList>
    </citation>
    <scope>NUCLEOTIDE SEQUENCE</scope>
    <source>
        <strain evidence="4">CCMP125</strain>
    </source>
</reference>
<dbReference type="GO" id="GO:0009982">
    <property type="term" value="F:pseudouridine synthase activity"/>
    <property type="evidence" value="ECO:0007669"/>
    <property type="project" value="InterPro"/>
</dbReference>
<gene>
    <name evidence="4" type="ORF">APAL1065_LOCUS10101</name>
</gene>
<feature type="region of interest" description="Disordered" evidence="2">
    <location>
        <begin position="112"/>
        <end position="133"/>
    </location>
</feature>
<dbReference type="PROSITE" id="PS51257">
    <property type="entry name" value="PROKAR_LIPOPROTEIN"/>
    <property type="match status" value="1"/>
</dbReference>
<dbReference type="InterPro" id="IPR050188">
    <property type="entry name" value="RluA_PseudoU_synthase"/>
</dbReference>
<protein>
    <recommendedName>
        <fullName evidence="3">Pseudouridine synthase RsuA/RluA-like domain-containing protein</fullName>
    </recommendedName>
</protein>
<dbReference type="Pfam" id="PF00849">
    <property type="entry name" value="PseudoU_synth_2"/>
    <property type="match status" value="1"/>
</dbReference>
<feature type="domain" description="Pseudouridine synthase RsuA/RluA-like" evidence="3">
    <location>
        <begin position="182"/>
        <end position="392"/>
    </location>
</feature>
<dbReference type="CDD" id="cd02869">
    <property type="entry name" value="PseudoU_synth_RluA_like"/>
    <property type="match status" value="1"/>
</dbReference>
<evidence type="ECO:0000256" key="1">
    <source>
        <dbReference type="ARBA" id="ARBA00010876"/>
    </source>
</evidence>
<evidence type="ECO:0000313" key="4">
    <source>
        <dbReference type="EMBL" id="CAD9961481.1"/>
    </source>
</evidence>
<accession>A0A7S3DNJ5</accession>
<name>A0A7S3DNJ5_9STRA</name>
<dbReference type="PROSITE" id="PS01129">
    <property type="entry name" value="PSI_RLU"/>
    <property type="match status" value="1"/>
</dbReference>
<evidence type="ECO:0000259" key="3">
    <source>
        <dbReference type="Pfam" id="PF00849"/>
    </source>
</evidence>